<dbReference type="GO" id="GO:0035861">
    <property type="term" value="C:site of double-strand break"/>
    <property type="evidence" value="ECO:0007669"/>
    <property type="project" value="EnsemblFungi"/>
</dbReference>
<proteinExistence type="predicted"/>
<dbReference type="SMART" id="SM00582">
    <property type="entry name" value="RPR"/>
    <property type="match status" value="1"/>
</dbReference>
<dbReference type="OrthoDB" id="10069473at2759"/>
<protein>
    <recommendedName>
        <fullName evidence="2">CID domain-containing protein</fullName>
    </recommendedName>
</protein>
<dbReference type="AlphaFoldDB" id="H2AVA4"/>
<feature type="compositionally biased region" description="Polar residues" evidence="1">
    <location>
        <begin position="337"/>
        <end position="351"/>
    </location>
</feature>
<dbReference type="KEGG" id="kaf:KAFR_0E01500"/>
<dbReference type="InterPro" id="IPR008942">
    <property type="entry name" value="ENTH_VHS"/>
</dbReference>
<feature type="region of interest" description="Disordered" evidence="1">
    <location>
        <begin position="248"/>
        <end position="351"/>
    </location>
</feature>
<dbReference type="GeneID" id="13882883"/>
<dbReference type="InterPro" id="IPR006569">
    <property type="entry name" value="CID_dom"/>
</dbReference>
<gene>
    <name evidence="3" type="primary">KAFR0E01500</name>
    <name evidence="3" type="ORF">KAFR_0E01500</name>
</gene>
<organism evidence="3 4">
    <name type="scientific">Kazachstania africana (strain ATCC 22294 / BCRC 22015 / CBS 2517 / CECT 1963 / NBRC 1671 / NRRL Y-8276)</name>
    <name type="common">Yeast</name>
    <name type="synonym">Kluyveromyces africanus</name>
    <dbReference type="NCBI Taxonomy" id="1071382"/>
    <lineage>
        <taxon>Eukaryota</taxon>
        <taxon>Fungi</taxon>
        <taxon>Dikarya</taxon>
        <taxon>Ascomycota</taxon>
        <taxon>Saccharomycotina</taxon>
        <taxon>Saccharomycetes</taxon>
        <taxon>Saccharomycetales</taxon>
        <taxon>Saccharomycetaceae</taxon>
        <taxon>Kazachstania</taxon>
    </lineage>
</organism>
<dbReference type="GO" id="GO:1990269">
    <property type="term" value="F:RNA polymerase II C-terminal domain phosphoserine binding"/>
    <property type="evidence" value="ECO:0007669"/>
    <property type="project" value="EnsemblFungi"/>
</dbReference>
<dbReference type="FunCoup" id="H2AVA4">
    <property type="interactions" value="63"/>
</dbReference>
<dbReference type="eggNOG" id="KOG2669">
    <property type="taxonomic scope" value="Eukaryota"/>
</dbReference>
<evidence type="ECO:0000313" key="4">
    <source>
        <dbReference type="Proteomes" id="UP000005220"/>
    </source>
</evidence>
<dbReference type="EMBL" id="HE650825">
    <property type="protein sequence ID" value="CCF58304.1"/>
    <property type="molecule type" value="Genomic_DNA"/>
</dbReference>
<sequence length="351" mass="40137">MSFSEDQFISKLTSLEDSQESISNSAKWVLSQYRDSNKIAKCWNSYVLRPDVNTRRKLLAIYLVNHVVQQAKGQKIGHFQESFNGVILNALSKIYRDFPSDLKQKVKRVVTIWKERGTFSKDTLNSLLRRFEDDSHSKADIPSDFKVAVTEYMKVRKNEHNIKSLKSRFDKSIMELDSSSVVYAENFKTVNKIAHVTKDSILNDITSRKKTIAELSRLLDEQKNKLEESESMMSEIDFLLLSKDPSKMDQAEKNEDILPSYEYNNDDDDDDDDSSSSDNDGEKTANKRSQPVYAEDDEQEDVKRTKVTDYSDENNTSSDTNNEEIENNDGNIAEGSGITSNIQDLLSKLAN</sequence>
<feature type="compositionally biased region" description="Acidic residues" evidence="1">
    <location>
        <begin position="264"/>
        <end position="275"/>
    </location>
</feature>
<evidence type="ECO:0000313" key="3">
    <source>
        <dbReference type="EMBL" id="CCF58304.1"/>
    </source>
</evidence>
<dbReference type="RefSeq" id="XP_003957439.1">
    <property type="nucleotide sequence ID" value="XM_003957390.1"/>
</dbReference>
<name>H2AVA4_KAZAF</name>
<dbReference type="CDD" id="cd17003">
    <property type="entry name" value="CID_Rtt103"/>
    <property type="match status" value="1"/>
</dbReference>
<dbReference type="InterPro" id="IPR047883">
    <property type="entry name" value="Rtt103-like_CID"/>
</dbReference>
<dbReference type="Gene3D" id="1.25.40.90">
    <property type="match status" value="1"/>
</dbReference>
<dbReference type="GO" id="GO:0010526">
    <property type="term" value="P:transposable element silencing"/>
    <property type="evidence" value="ECO:0007669"/>
    <property type="project" value="EnsemblFungi"/>
</dbReference>
<dbReference type="HOGENOM" id="CLU_053395_0_0_1"/>
<dbReference type="Proteomes" id="UP000005220">
    <property type="component" value="Chromosome 5"/>
</dbReference>
<dbReference type="GO" id="GO:0000785">
    <property type="term" value="C:chromatin"/>
    <property type="evidence" value="ECO:0007669"/>
    <property type="project" value="EnsemblFungi"/>
</dbReference>
<keyword evidence="4" id="KW-1185">Reference proteome</keyword>
<feature type="domain" description="CID" evidence="2">
    <location>
        <begin position="1"/>
        <end position="135"/>
    </location>
</feature>
<dbReference type="PROSITE" id="PS51391">
    <property type="entry name" value="CID"/>
    <property type="match status" value="1"/>
</dbReference>
<evidence type="ECO:0000259" key="2">
    <source>
        <dbReference type="PROSITE" id="PS51391"/>
    </source>
</evidence>
<reference evidence="3 4" key="1">
    <citation type="journal article" date="2011" name="Proc. Natl. Acad. Sci. U.S.A.">
        <title>Evolutionary erosion of yeast sex chromosomes by mating-type switching accidents.</title>
        <authorList>
            <person name="Gordon J.L."/>
            <person name="Armisen D."/>
            <person name="Proux-Wera E."/>
            <person name="Oheigeartaigh S.S."/>
            <person name="Byrne K.P."/>
            <person name="Wolfe K.H."/>
        </authorList>
    </citation>
    <scope>NUCLEOTIDE SEQUENCE [LARGE SCALE GENOMIC DNA]</scope>
    <source>
        <strain evidence="4">ATCC 22294 / BCRC 22015 / CBS 2517 / CECT 1963 / NBRC 1671 / NRRL Y-8276</strain>
    </source>
</reference>
<dbReference type="GO" id="GO:0031124">
    <property type="term" value="P:mRNA 3'-end processing"/>
    <property type="evidence" value="ECO:0007669"/>
    <property type="project" value="EnsemblFungi"/>
</dbReference>
<accession>H2AVA4</accession>
<dbReference type="InParanoid" id="H2AVA4"/>
<dbReference type="SUPFAM" id="SSF48464">
    <property type="entry name" value="ENTH/VHS domain"/>
    <property type="match status" value="1"/>
</dbReference>
<dbReference type="Pfam" id="PF04818">
    <property type="entry name" value="CID"/>
    <property type="match status" value="1"/>
</dbReference>
<evidence type="ECO:0000256" key="1">
    <source>
        <dbReference type="SAM" id="MobiDB-lite"/>
    </source>
</evidence>
<dbReference type="STRING" id="1071382.H2AVA4"/>